<comment type="caution">
    <text evidence="2">The sequence shown here is derived from an EMBL/GenBank/DDBJ whole genome shotgun (WGS) entry which is preliminary data.</text>
</comment>
<accession>A0A6D2CFQ3</accession>
<organism evidence="2 3">
    <name type="scientific">Helicobacter bilis</name>
    <dbReference type="NCBI Taxonomy" id="37372"/>
    <lineage>
        <taxon>Bacteria</taxon>
        <taxon>Pseudomonadati</taxon>
        <taxon>Campylobacterota</taxon>
        <taxon>Epsilonproteobacteria</taxon>
        <taxon>Campylobacterales</taxon>
        <taxon>Helicobacteraceae</taxon>
        <taxon>Helicobacter</taxon>
    </lineage>
</organism>
<dbReference type="GO" id="GO:0004175">
    <property type="term" value="F:endopeptidase activity"/>
    <property type="evidence" value="ECO:0007669"/>
    <property type="project" value="InterPro"/>
</dbReference>
<gene>
    <name evidence="2" type="ORF">LS77_001675</name>
</gene>
<dbReference type="AlphaFoldDB" id="A0A6D2CFQ3"/>
<reference evidence="2 3" key="1">
    <citation type="journal article" date="2014" name="Genome Announc.">
        <title>Draft genome sequences of eight enterohepatic helicobacter species isolated from both laboratory and wild rodents.</title>
        <authorList>
            <person name="Sheh A."/>
            <person name="Shen Z."/>
            <person name="Fox J.G."/>
        </authorList>
    </citation>
    <scope>NUCLEOTIDE SEQUENCE [LARGE SCALE GENOMIC DNA]</scope>
    <source>
        <strain evidence="2 3">Missouri</strain>
    </source>
</reference>
<name>A0A6D2CFQ3_9HELI</name>
<dbReference type="InterPro" id="IPR030396">
    <property type="entry name" value="Peptidase_S6_dom"/>
</dbReference>
<dbReference type="EMBL" id="JRPH02000004">
    <property type="protein sequence ID" value="TLE05934.1"/>
    <property type="molecule type" value="Genomic_DNA"/>
</dbReference>
<protein>
    <recommendedName>
        <fullName evidence="1">Peptidase S6 domain-containing protein</fullName>
    </recommendedName>
</protein>
<dbReference type="Proteomes" id="UP000029870">
    <property type="component" value="Unassembled WGS sequence"/>
</dbReference>
<dbReference type="Gene3D" id="2.40.10.120">
    <property type="match status" value="1"/>
</dbReference>
<evidence type="ECO:0000259" key="1">
    <source>
        <dbReference type="Pfam" id="PF02395"/>
    </source>
</evidence>
<evidence type="ECO:0000313" key="3">
    <source>
        <dbReference type="Proteomes" id="UP000029870"/>
    </source>
</evidence>
<dbReference type="Pfam" id="PF02395">
    <property type="entry name" value="Peptidase_S6"/>
    <property type="match status" value="1"/>
</dbReference>
<sequence>MIKLVFLVTQGFVGGGSFGAIKFDEIIYAQSKVTGAWGLKAAQRTDLTWYNGITPGDSGSAFYIYNQKEKKWQVFGVTSSADLLGAGYAGVAIATKADSEKFKKEHEQALDLGGGIHGLMKAMAFKMDDGRANKTIKT</sequence>
<evidence type="ECO:0000313" key="2">
    <source>
        <dbReference type="EMBL" id="TLE05934.1"/>
    </source>
</evidence>
<proteinExistence type="predicted"/>
<feature type="domain" description="Peptidase S6" evidence="1">
    <location>
        <begin position="53"/>
        <end position="81"/>
    </location>
</feature>